<dbReference type="PANTHER" id="PTHR30562:SF1">
    <property type="entry name" value="UVRABC SYSTEM PROTEIN C"/>
    <property type="match status" value="1"/>
</dbReference>
<dbReference type="NCBIfam" id="TIGR00194">
    <property type="entry name" value="uvrC"/>
    <property type="match status" value="1"/>
</dbReference>
<dbReference type="RefSeq" id="WP_216239385.1">
    <property type="nucleotide sequence ID" value="NZ_JABACJ020000002.1"/>
</dbReference>
<dbReference type="Pfam" id="PF01541">
    <property type="entry name" value="GIY-YIG"/>
    <property type="match status" value="1"/>
</dbReference>
<dbReference type="InterPro" id="IPR001162">
    <property type="entry name" value="UvrC_RNase_H_dom"/>
</dbReference>
<evidence type="ECO:0000256" key="7">
    <source>
        <dbReference type="HAMAP-Rule" id="MF_00203"/>
    </source>
</evidence>
<feature type="domain" description="UVR" evidence="8">
    <location>
        <begin position="208"/>
        <end position="243"/>
    </location>
</feature>
<evidence type="ECO:0000313" key="12">
    <source>
        <dbReference type="Proteomes" id="UP000723714"/>
    </source>
</evidence>
<dbReference type="Pfam" id="PF02151">
    <property type="entry name" value="UVR"/>
    <property type="match status" value="1"/>
</dbReference>
<dbReference type="Pfam" id="PF14520">
    <property type="entry name" value="HHH_5"/>
    <property type="match status" value="1"/>
</dbReference>
<dbReference type="CDD" id="cd10434">
    <property type="entry name" value="GIY-YIG_UvrC_Cho"/>
    <property type="match status" value="1"/>
</dbReference>
<dbReference type="InterPro" id="IPR001943">
    <property type="entry name" value="UVR_dom"/>
</dbReference>
<sequence length="626" mass="72083">MENNNFDIQEELKKLPGKPGVYIMHDERDNIIYVGKAISLKNRVRQYFQSSRNKGVKIEQMVTHIRRFEYIVTDSELEALVLECNLIKEHRPKYNTMLMDDKAYPFIKVTVNEPYPRVMLARKMLKDKAKYFGPYTSSQAVRDTIDLLHKLYHIRSCNRNLPKDTGKERPCLNYHIKQCEGPCQGYISQEEYGKAVQQVIRFLNGNFDGILKELEEKMNAASEALEFEKAIEFRELLNSVKKVAQKQKITDSSGEDRDVLAVASEEEDAVVQVFFIRGGRLIGRDHFYLRIAKEEPHKAVLDSFIKQYYAGTPFIPSELMLPEELDDIELLEEWLGTKRGGKVTIRVPKKGTKEKLVELAANNAKLVLSKDKERLKREEGRTIGAVKEIAKLLELDDINRMEAYDISNTNGFESVGSMVVYERGKPKRNDYRKFKIKGIEGADDYGSMREVLTRRFTHGLKEREESKELGGFTLFPDLILMDGGKGQVNVALEVLHELHLNIPVCGMVKDDYHRTRGLYYHNEEIPIDKSSEAFRLITRIQDEAHRFAIEYHRQLRAKGQVHSILDDIDGIGPARRKALMRHYLSLDAIKAATVEELADVPSMNERSAQAVYRFFHGKEESVEGNL</sequence>
<dbReference type="PROSITE" id="PS50164">
    <property type="entry name" value="GIY_YIG"/>
    <property type="match status" value="1"/>
</dbReference>
<keyword evidence="6 7" id="KW-0742">SOS response</keyword>
<evidence type="ECO:0000259" key="8">
    <source>
        <dbReference type="PROSITE" id="PS50151"/>
    </source>
</evidence>
<evidence type="ECO:0000313" key="11">
    <source>
        <dbReference type="EMBL" id="MBU3874829.1"/>
    </source>
</evidence>
<evidence type="ECO:0000256" key="5">
    <source>
        <dbReference type="ARBA" id="ARBA00023204"/>
    </source>
</evidence>
<evidence type="ECO:0000256" key="2">
    <source>
        <dbReference type="ARBA" id="ARBA00022763"/>
    </source>
</evidence>
<organism evidence="11 12">
    <name type="scientific">Faecalicatena faecalis</name>
    <dbReference type="NCBI Taxonomy" id="2726362"/>
    <lineage>
        <taxon>Bacteria</taxon>
        <taxon>Bacillati</taxon>
        <taxon>Bacillota</taxon>
        <taxon>Clostridia</taxon>
        <taxon>Lachnospirales</taxon>
        <taxon>Lachnospiraceae</taxon>
        <taxon>Faecalicatena</taxon>
    </lineage>
</organism>
<keyword evidence="3 7" id="KW-0228">DNA excision</keyword>
<comment type="caution">
    <text evidence="11">The sequence shown here is derived from an EMBL/GenBank/DDBJ whole genome shotgun (WGS) entry which is preliminary data.</text>
</comment>
<dbReference type="Proteomes" id="UP000723714">
    <property type="component" value="Unassembled WGS sequence"/>
</dbReference>
<dbReference type="PANTHER" id="PTHR30562">
    <property type="entry name" value="UVRC/OXIDOREDUCTASE"/>
    <property type="match status" value="1"/>
</dbReference>
<keyword evidence="5 7" id="KW-0234">DNA repair</keyword>
<evidence type="ECO:0000256" key="3">
    <source>
        <dbReference type="ARBA" id="ARBA00022769"/>
    </source>
</evidence>
<dbReference type="EMBL" id="JABACJ020000002">
    <property type="protein sequence ID" value="MBU3874829.1"/>
    <property type="molecule type" value="Genomic_DNA"/>
</dbReference>
<dbReference type="NCBIfam" id="NF001824">
    <property type="entry name" value="PRK00558.1-5"/>
    <property type="match status" value="1"/>
</dbReference>
<dbReference type="Pfam" id="PF08459">
    <property type="entry name" value="UvrC_RNaseH_dom"/>
    <property type="match status" value="1"/>
</dbReference>
<dbReference type="Pfam" id="PF22920">
    <property type="entry name" value="UvrC_RNaseH"/>
    <property type="match status" value="1"/>
</dbReference>
<reference evidence="11 12" key="1">
    <citation type="submission" date="2021-06" db="EMBL/GenBank/DDBJ databases">
        <title>Faecalicatena sp. nov. isolated from porcine feces.</title>
        <authorList>
            <person name="Oh B.S."/>
            <person name="Lee J.H."/>
        </authorList>
    </citation>
    <scope>NUCLEOTIDE SEQUENCE [LARGE SCALE GENOMIC DNA]</scope>
    <source>
        <strain evidence="11 12">AGMB00832</strain>
    </source>
</reference>
<keyword evidence="12" id="KW-1185">Reference proteome</keyword>
<dbReference type="InterPro" id="IPR004791">
    <property type="entry name" value="UvrC"/>
</dbReference>
<evidence type="ECO:0000259" key="9">
    <source>
        <dbReference type="PROSITE" id="PS50164"/>
    </source>
</evidence>
<keyword evidence="4 7" id="KW-0267">Excision nuclease</keyword>
<proteinExistence type="inferred from homology"/>
<protein>
    <recommendedName>
        <fullName evidence="7">UvrABC system protein C</fullName>
        <shortName evidence="7">Protein UvrC</shortName>
    </recommendedName>
    <alternativeName>
        <fullName evidence="7">Excinuclease ABC subunit C</fullName>
    </alternativeName>
</protein>
<comment type="subcellular location">
    <subcellularLocation>
        <location evidence="7">Cytoplasm</location>
    </subcellularLocation>
</comment>
<dbReference type="InterPro" id="IPR050066">
    <property type="entry name" value="UvrABC_protein_C"/>
</dbReference>
<comment type="similarity">
    <text evidence="7">Belongs to the UvrC family.</text>
</comment>
<dbReference type="SMART" id="SM00465">
    <property type="entry name" value="GIYc"/>
    <property type="match status" value="1"/>
</dbReference>
<evidence type="ECO:0000256" key="4">
    <source>
        <dbReference type="ARBA" id="ARBA00022881"/>
    </source>
</evidence>
<keyword evidence="1 7" id="KW-0963">Cytoplasm</keyword>
<name>A0ABS6CZY5_9FIRM</name>
<evidence type="ECO:0000259" key="10">
    <source>
        <dbReference type="PROSITE" id="PS50165"/>
    </source>
</evidence>
<dbReference type="InterPro" id="IPR047296">
    <property type="entry name" value="GIY-YIG_UvrC_Cho"/>
</dbReference>
<comment type="function">
    <text evidence="7">The UvrABC repair system catalyzes the recognition and processing of DNA lesions. UvrC both incises the 5' and 3' sides of the lesion. The N-terminal half is responsible for the 3' incision and the C-terminal half is responsible for the 5' incision.</text>
</comment>
<feature type="domain" description="UvrC family homology region profile" evidence="10">
    <location>
        <begin position="259"/>
        <end position="495"/>
    </location>
</feature>
<dbReference type="HAMAP" id="MF_00203">
    <property type="entry name" value="UvrC"/>
    <property type="match status" value="1"/>
</dbReference>
<dbReference type="PROSITE" id="PS50165">
    <property type="entry name" value="UVRC"/>
    <property type="match status" value="1"/>
</dbReference>
<comment type="subunit">
    <text evidence="7">Interacts with UvrB in an incision complex.</text>
</comment>
<evidence type="ECO:0000256" key="6">
    <source>
        <dbReference type="ARBA" id="ARBA00023236"/>
    </source>
</evidence>
<accession>A0ABS6CZY5</accession>
<gene>
    <name evidence="7 11" type="primary">uvrC</name>
    <name evidence="11" type="ORF">HGO97_003245</name>
</gene>
<feature type="domain" description="GIY-YIG" evidence="9">
    <location>
        <begin position="17"/>
        <end position="96"/>
    </location>
</feature>
<dbReference type="InterPro" id="IPR000305">
    <property type="entry name" value="GIY-YIG_endonuc"/>
</dbReference>
<keyword evidence="2 7" id="KW-0227">DNA damage</keyword>
<dbReference type="PROSITE" id="PS50151">
    <property type="entry name" value="UVR"/>
    <property type="match status" value="1"/>
</dbReference>
<evidence type="ECO:0000256" key="1">
    <source>
        <dbReference type="ARBA" id="ARBA00022490"/>
    </source>
</evidence>